<keyword evidence="3" id="KW-1185">Reference proteome</keyword>
<protein>
    <recommendedName>
        <fullName evidence="1">SpoVT-AbrB domain-containing protein</fullName>
    </recommendedName>
</protein>
<dbReference type="SMART" id="SM00966">
    <property type="entry name" value="SpoVT_AbrB"/>
    <property type="match status" value="1"/>
</dbReference>
<dbReference type="Proteomes" id="UP001139263">
    <property type="component" value="Unassembled WGS sequence"/>
</dbReference>
<sequence>MQARVSKWGNSLGIRIPVMAAEEMSLSDGEVVELIFRDGEIIIKKQESTLEDLVTQITRDNRHDETDFGTVGRELL</sequence>
<evidence type="ECO:0000313" key="3">
    <source>
        <dbReference type="Proteomes" id="UP001139263"/>
    </source>
</evidence>
<feature type="domain" description="SpoVT-AbrB" evidence="1">
    <location>
        <begin position="6"/>
        <end position="51"/>
    </location>
</feature>
<dbReference type="EMBL" id="JALBUF010000013">
    <property type="protein sequence ID" value="MCI0184420.1"/>
    <property type="molecule type" value="Genomic_DNA"/>
</dbReference>
<accession>A0A9X2AEC3</accession>
<dbReference type="SUPFAM" id="SSF89447">
    <property type="entry name" value="AbrB/MazE/MraZ-like"/>
    <property type="match status" value="1"/>
</dbReference>
<dbReference type="InterPro" id="IPR037914">
    <property type="entry name" value="SpoVT-AbrB_sf"/>
</dbReference>
<dbReference type="Pfam" id="PF04014">
    <property type="entry name" value="MazE_antitoxin"/>
    <property type="match status" value="1"/>
</dbReference>
<dbReference type="Gene3D" id="2.10.260.10">
    <property type="match status" value="1"/>
</dbReference>
<dbReference type="PANTHER" id="PTHR40516">
    <property type="entry name" value="ANTITOXIN CHPS-RELATED"/>
    <property type="match status" value="1"/>
</dbReference>
<gene>
    <name evidence="2" type="ORF">MM817_02717</name>
</gene>
<dbReference type="InterPro" id="IPR007159">
    <property type="entry name" value="SpoVT-AbrB_dom"/>
</dbReference>
<dbReference type="RefSeq" id="WP_241716077.1">
    <property type="nucleotide sequence ID" value="NZ_JALBUF010000013.1"/>
</dbReference>
<reference evidence="2" key="1">
    <citation type="submission" date="2022-03" db="EMBL/GenBank/DDBJ databases">
        <title>Draft Genome Sequence of Firmicute Strain S0AB, a Heterotrophic Iron/Sulfur-Oxidizing Extreme Acidophile.</title>
        <authorList>
            <person name="Vergara E."/>
            <person name="Pakostova E."/>
            <person name="Johnson D.B."/>
            <person name="Holmes D.S."/>
        </authorList>
    </citation>
    <scope>NUCLEOTIDE SEQUENCE</scope>
    <source>
        <strain evidence="2">S0AB</strain>
    </source>
</reference>
<organism evidence="2 3">
    <name type="scientific">Sulfoacidibacillus ferrooxidans</name>
    <dbReference type="NCBI Taxonomy" id="2005001"/>
    <lineage>
        <taxon>Bacteria</taxon>
        <taxon>Bacillati</taxon>
        <taxon>Bacillota</taxon>
        <taxon>Bacilli</taxon>
        <taxon>Bacillales</taxon>
        <taxon>Alicyclobacillaceae</taxon>
        <taxon>Sulfoacidibacillus</taxon>
    </lineage>
</organism>
<dbReference type="AlphaFoldDB" id="A0A9X2AEC3"/>
<name>A0A9X2AEC3_9BACL</name>
<dbReference type="GO" id="GO:0097351">
    <property type="term" value="F:toxin sequestering activity"/>
    <property type="evidence" value="ECO:0007669"/>
    <property type="project" value="InterPro"/>
</dbReference>
<comment type="caution">
    <text evidence="2">The sequence shown here is derived from an EMBL/GenBank/DDBJ whole genome shotgun (WGS) entry which is preliminary data.</text>
</comment>
<dbReference type="GO" id="GO:0003677">
    <property type="term" value="F:DNA binding"/>
    <property type="evidence" value="ECO:0007669"/>
    <property type="project" value="InterPro"/>
</dbReference>
<dbReference type="InterPro" id="IPR039052">
    <property type="entry name" value="Antitox_PemI-like"/>
</dbReference>
<evidence type="ECO:0000259" key="1">
    <source>
        <dbReference type="SMART" id="SM00966"/>
    </source>
</evidence>
<evidence type="ECO:0000313" key="2">
    <source>
        <dbReference type="EMBL" id="MCI0184420.1"/>
    </source>
</evidence>
<proteinExistence type="predicted"/>
<dbReference type="PANTHER" id="PTHR40516:SF1">
    <property type="entry name" value="ANTITOXIN CHPS-RELATED"/>
    <property type="match status" value="1"/>
</dbReference>